<proteinExistence type="predicted"/>
<protein>
    <submittedName>
        <fullName evidence="2">Uncharacterized protein</fullName>
    </submittedName>
</protein>
<sequence>MDAAAVSGMEEWMDPLLHASPQPQTETHTNRAQLARVANNRAAAAANMQHGRKSGGGYRAPQYMHNLPTSVSRSGLAIPGDLFRSLGAF</sequence>
<evidence type="ECO:0000313" key="2">
    <source>
        <dbReference type="EMBL" id="KAF4133428.1"/>
    </source>
</evidence>
<comment type="caution">
    <text evidence="2">The sequence shown here is derived from an EMBL/GenBank/DDBJ whole genome shotgun (WGS) entry which is preliminary data.</text>
</comment>
<accession>A0A8S9U5C5</accession>
<name>A0A8S9U5C5_PHYIN</name>
<dbReference type="EMBL" id="JAACNO010002382">
    <property type="protein sequence ID" value="KAF4133428.1"/>
    <property type="molecule type" value="Genomic_DNA"/>
</dbReference>
<gene>
    <name evidence="2" type="ORF">GN958_ATG17357</name>
</gene>
<evidence type="ECO:0000256" key="1">
    <source>
        <dbReference type="SAM" id="MobiDB-lite"/>
    </source>
</evidence>
<feature type="region of interest" description="Disordered" evidence="1">
    <location>
        <begin position="41"/>
        <end position="61"/>
    </location>
</feature>
<reference evidence="2" key="1">
    <citation type="submission" date="2020-03" db="EMBL/GenBank/DDBJ databases">
        <title>Hybrid Assembly of Korean Phytophthora infestans isolates.</title>
        <authorList>
            <person name="Prokchorchik M."/>
            <person name="Lee Y."/>
            <person name="Seo J."/>
            <person name="Cho J.-H."/>
            <person name="Park Y.-E."/>
            <person name="Jang D.-C."/>
            <person name="Im J.-S."/>
            <person name="Choi J.-G."/>
            <person name="Park H.-J."/>
            <person name="Lee G.-B."/>
            <person name="Lee Y.-G."/>
            <person name="Hong S.-Y."/>
            <person name="Cho K."/>
            <person name="Sohn K.H."/>
        </authorList>
    </citation>
    <scope>NUCLEOTIDE SEQUENCE</scope>
    <source>
        <strain evidence="2">KR_2_A2</strain>
    </source>
</reference>
<organism evidence="2 3">
    <name type="scientific">Phytophthora infestans</name>
    <name type="common">Potato late blight agent</name>
    <name type="synonym">Botrytis infestans</name>
    <dbReference type="NCBI Taxonomy" id="4787"/>
    <lineage>
        <taxon>Eukaryota</taxon>
        <taxon>Sar</taxon>
        <taxon>Stramenopiles</taxon>
        <taxon>Oomycota</taxon>
        <taxon>Peronosporomycetes</taxon>
        <taxon>Peronosporales</taxon>
        <taxon>Peronosporaceae</taxon>
        <taxon>Phytophthora</taxon>
    </lineage>
</organism>
<evidence type="ECO:0000313" key="3">
    <source>
        <dbReference type="Proteomes" id="UP000704712"/>
    </source>
</evidence>
<dbReference type="Proteomes" id="UP000704712">
    <property type="component" value="Unassembled WGS sequence"/>
</dbReference>
<dbReference type="AlphaFoldDB" id="A0A8S9U5C5"/>